<keyword evidence="2" id="KW-1185">Reference proteome</keyword>
<reference evidence="1 2" key="1">
    <citation type="journal article" date="2021" name="Chemosphere">
        <title>Bioballs carrying a syntrophic Rhodococcus and Mycolicibacterium consortium for simultaneous sorption and biodegradation of fuel oil in contaminated freshwater.</title>
        <authorList>
            <person name="Naloka K."/>
            <person name="Polrit D."/>
            <person name="Muangchinda C."/>
            <person name="Thoetkiattikul H."/>
            <person name="Pinyakong O."/>
        </authorList>
    </citation>
    <scope>NUCLEOTIDE SEQUENCE [LARGE SCALE GENOMIC DNA]</scope>
    <source>
        <strain evidence="1 2">J101</strain>
    </source>
</reference>
<proteinExistence type="predicted"/>
<dbReference type="EMBL" id="JAOXLN010000006">
    <property type="protein sequence ID" value="MDZ5085359.1"/>
    <property type="molecule type" value="Genomic_DNA"/>
</dbReference>
<protein>
    <submittedName>
        <fullName evidence="1">MCE family protein</fullName>
    </submittedName>
</protein>
<evidence type="ECO:0000313" key="2">
    <source>
        <dbReference type="Proteomes" id="UP001289645"/>
    </source>
</evidence>
<name>A0ACC6MEH7_MYCPF</name>
<organism evidence="1 2">
    <name type="scientific">Mycolicibacterium parafortuitum</name>
    <name type="common">Mycobacterium parafortuitum</name>
    <dbReference type="NCBI Taxonomy" id="39692"/>
    <lineage>
        <taxon>Bacteria</taxon>
        <taxon>Bacillati</taxon>
        <taxon>Actinomycetota</taxon>
        <taxon>Actinomycetes</taxon>
        <taxon>Mycobacteriales</taxon>
        <taxon>Mycobacteriaceae</taxon>
        <taxon>Mycolicibacterium</taxon>
    </lineage>
</organism>
<gene>
    <name evidence="1" type="ORF">OHX15_08165</name>
</gene>
<dbReference type="Proteomes" id="UP001289645">
    <property type="component" value="Unassembled WGS sequence"/>
</dbReference>
<evidence type="ECO:0000313" key="1">
    <source>
        <dbReference type="EMBL" id="MDZ5085359.1"/>
    </source>
</evidence>
<comment type="caution">
    <text evidence="1">The sequence shown here is derived from an EMBL/GenBank/DDBJ whole genome shotgun (WGS) entry which is preliminary data.</text>
</comment>
<sequence>MGNSFETDGRGPSDRQLLAAGLALVAVAAVVTATLLVKATGRLDPYVRVVADLVNVGDGLPQRSDVKYHGVLVGAVQDVTPAAHGEPNYVHIDLDPHYAKSVPATVTARVVPSNVFAVSSVQLVDQGHGPPISEGAHIPEDTELPTVLFQTTISKLRDILAATGRGREDKTIGVLAAVNAATEDRRTELLTSGAQLSRLVDEIDSIVASDPGPTTVSALIDATRGLQQTAPELIDALHVAVEPMRTLVRQRSQLDSLISGGLHTLGTTDTALNNHTDKLVEISSDLTPVLGSLAEISPHWVPAFVKLNGLSDKFFDEVWIPEQDTANMRVNLSFTPTYSYTRADCPQYAGLKGPSCYTAPLVPTRPELPDVLLPQNYQPPPDLAPPSGTVVGENGNLVAVGPPLVDHNPSLADPNPPLPSWMPPSAPVPDTANPALVPDPQPPQILSPVAPVAPKPGDPPPPAPAPPTGPTGPAVPAAPGGPVLPAEAAPASYGGNSYGGNFSGGNFYGGNVGPVGSQQERNQLAVITGQPATTATQLLLGPVARGATVSLADSNSRGGNR</sequence>
<accession>A0ACC6MEH7</accession>